<dbReference type="InterPro" id="IPR051611">
    <property type="entry name" value="ECF_transporter_component"/>
</dbReference>
<evidence type="ECO:0000256" key="3">
    <source>
        <dbReference type="ARBA" id="ARBA00022692"/>
    </source>
</evidence>
<organism evidence="7 8">
    <name type="scientific">Petrotoga olearia DSM 13574</name>
    <dbReference type="NCBI Taxonomy" id="1122955"/>
    <lineage>
        <taxon>Bacteria</taxon>
        <taxon>Thermotogati</taxon>
        <taxon>Thermotogota</taxon>
        <taxon>Thermotogae</taxon>
        <taxon>Petrotogales</taxon>
        <taxon>Petrotogaceae</taxon>
        <taxon>Petrotoga</taxon>
    </lineage>
</organism>
<evidence type="ECO:0000256" key="1">
    <source>
        <dbReference type="ARBA" id="ARBA00004141"/>
    </source>
</evidence>
<dbReference type="EMBL" id="AZRL01000020">
    <property type="protein sequence ID" value="PNR95668.1"/>
    <property type="molecule type" value="Genomic_DNA"/>
</dbReference>
<comment type="caution">
    <text evidence="7">The sequence shown here is derived from an EMBL/GenBank/DDBJ whole genome shotgun (WGS) entry which is preliminary data.</text>
</comment>
<evidence type="ECO:0000256" key="4">
    <source>
        <dbReference type="ARBA" id="ARBA00022989"/>
    </source>
</evidence>
<feature type="transmembrane region" description="Helical" evidence="6">
    <location>
        <begin position="74"/>
        <end position="95"/>
    </location>
</feature>
<keyword evidence="3 6" id="KW-0812">Transmembrane</keyword>
<name>A0A2K1NYP2_9BACT</name>
<dbReference type="GO" id="GO:0005886">
    <property type="term" value="C:plasma membrane"/>
    <property type="evidence" value="ECO:0007669"/>
    <property type="project" value="UniProtKB-ARBA"/>
</dbReference>
<feature type="transmembrane region" description="Helical" evidence="6">
    <location>
        <begin position="107"/>
        <end position="127"/>
    </location>
</feature>
<sequence>MLLDNVALGRYVELDSLMHSLDPRGKLLGLFVLAGFAFSINSFYDVLIMSSYTLLLMLLSKLSLKYYMKSLKSIWFIVIFAFVIQLFTIGGNTLFKIGFIRITDTGLFNAAIITFRILFAVLLSSVLTLTTSPTSLAHALEDILRWFFVPKRFAHEISMVMTIAIRFIPVIANEADRIMKAQLSRGANFDDRKLTGRIRGAISIIIPLLVSALRRAEDLSIAMEARGYSGWEGRTRFKQFNWEIKDTFFLISFSFVCFTIIFI</sequence>
<dbReference type="AlphaFoldDB" id="A0A2K1NYP2"/>
<evidence type="ECO:0000256" key="6">
    <source>
        <dbReference type="SAM" id="Phobius"/>
    </source>
</evidence>
<evidence type="ECO:0000313" key="8">
    <source>
        <dbReference type="Proteomes" id="UP000236434"/>
    </source>
</evidence>
<reference evidence="7 8" key="1">
    <citation type="submission" date="2013-12" db="EMBL/GenBank/DDBJ databases">
        <title>Comparative genomics of Petrotoga isolates.</title>
        <authorList>
            <person name="Nesbo C.L."/>
            <person name="Charchuk R."/>
            <person name="Chow K."/>
        </authorList>
    </citation>
    <scope>NUCLEOTIDE SEQUENCE [LARGE SCALE GENOMIC DNA]</scope>
    <source>
        <strain evidence="7 8">DSM 13574</strain>
    </source>
</reference>
<feature type="transmembrane region" description="Helical" evidence="6">
    <location>
        <begin position="27"/>
        <end position="54"/>
    </location>
</feature>
<dbReference type="Pfam" id="PF02361">
    <property type="entry name" value="CbiQ"/>
    <property type="match status" value="1"/>
</dbReference>
<dbReference type="Proteomes" id="UP000236434">
    <property type="component" value="Unassembled WGS sequence"/>
</dbReference>
<dbReference type="InterPro" id="IPR003339">
    <property type="entry name" value="ABC/ECF_trnsptr_transmembrane"/>
</dbReference>
<comment type="subcellular location">
    <subcellularLocation>
        <location evidence="1">Membrane</location>
        <topology evidence="1">Multi-pass membrane protein</topology>
    </subcellularLocation>
</comment>
<keyword evidence="2" id="KW-1003">Cell membrane</keyword>
<evidence type="ECO:0000313" key="7">
    <source>
        <dbReference type="EMBL" id="PNR95668.1"/>
    </source>
</evidence>
<evidence type="ECO:0000256" key="5">
    <source>
        <dbReference type="ARBA" id="ARBA00023136"/>
    </source>
</evidence>
<dbReference type="CDD" id="cd16914">
    <property type="entry name" value="EcfT"/>
    <property type="match status" value="1"/>
</dbReference>
<gene>
    <name evidence="7" type="ORF">X929_07220</name>
</gene>
<dbReference type="PANTHER" id="PTHR34857:SF2">
    <property type="entry name" value="SLL0384 PROTEIN"/>
    <property type="match status" value="1"/>
</dbReference>
<protein>
    <submittedName>
        <fullName evidence="7">Cobalt transporter</fullName>
    </submittedName>
</protein>
<keyword evidence="4 6" id="KW-1133">Transmembrane helix</keyword>
<feature type="transmembrane region" description="Helical" evidence="6">
    <location>
        <begin position="244"/>
        <end position="262"/>
    </location>
</feature>
<feature type="transmembrane region" description="Helical" evidence="6">
    <location>
        <begin position="153"/>
        <end position="172"/>
    </location>
</feature>
<keyword evidence="5 6" id="KW-0472">Membrane</keyword>
<evidence type="ECO:0000256" key="2">
    <source>
        <dbReference type="ARBA" id="ARBA00022475"/>
    </source>
</evidence>
<accession>A0A2K1NYP2</accession>
<dbReference type="PANTHER" id="PTHR34857">
    <property type="entry name" value="SLL0384 PROTEIN"/>
    <property type="match status" value="1"/>
</dbReference>
<dbReference type="RefSeq" id="WP_103067312.1">
    <property type="nucleotide sequence ID" value="NZ_AZRL01000020.1"/>
</dbReference>
<dbReference type="OrthoDB" id="8075495at2"/>
<proteinExistence type="predicted"/>